<feature type="coiled-coil region" evidence="1">
    <location>
        <begin position="55"/>
        <end position="84"/>
    </location>
</feature>
<protein>
    <submittedName>
        <fullName evidence="2">Uncharacterized protein</fullName>
    </submittedName>
</protein>
<reference evidence="2 3" key="1">
    <citation type="submission" date="2014-04" db="EMBL/GenBank/DDBJ databases">
        <authorList>
            <consortium name="DOE Joint Genome Institute"/>
            <person name="Kuo A."/>
            <person name="Kohler A."/>
            <person name="Jargeat P."/>
            <person name="Nagy L.G."/>
            <person name="Floudas D."/>
            <person name="Copeland A."/>
            <person name="Barry K.W."/>
            <person name="Cichocki N."/>
            <person name="Veneault-Fourrey C."/>
            <person name="LaButti K."/>
            <person name="Lindquist E.A."/>
            <person name="Lipzen A."/>
            <person name="Lundell T."/>
            <person name="Morin E."/>
            <person name="Murat C."/>
            <person name="Sun H."/>
            <person name="Tunlid A."/>
            <person name="Henrissat B."/>
            <person name="Grigoriev I.V."/>
            <person name="Hibbett D.S."/>
            <person name="Martin F."/>
            <person name="Nordberg H.P."/>
            <person name="Cantor M.N."/>
            <person name="Hua S.X."/>
        </authorList>
    </citation>
    <scope>NUCLEOTIDE SEQUENCE [LARGE SCALE GENOMIC DNA]</scope>
    <source>
        <strain evidence="2 3">Ve08.2h10</strain>
    </source>
</reference>
<keyword evidence="1" id="KW-0175">Coiled coil</keyword>
<organism evidence="2 3">
    <name type="scientific">Paxillus rubicundulus Ve08.2h10</name>
    <dbReference type="NCBI Taxonomy" id="930991"/>
    <lineage>
        <taxon>Eukaryota</taxon>
        <taxon>Fungi</taxon>
        <taxon>Dikarya</taxon>
        <taxon>Basidiomycota</taxon>
        <taxon>Agaricomycotina</taxon>
        <taxon>Agaricomycetes</taxon>
        <taxon>Agaricomycetidae</taxon>
        <taxon>Boletales</taxon>
        <taxon>Paxilineae</taxon>
        <taxon>Paxillaceae</taxon>
        <taxon>Paxillus</taxon>
    </lineage>
</organism>
<evidence type="ECO:0000313" key="3">
    <source>
        <dbReference type="Proteomes" id="UP000054538"/>
    </source>
</evidence>
<gene>
    <name evidence="2" type="ORF">PAXRUDRAFT_13981</name>
</gene>
<name>A0A0D0DXI6_9AGAM</name>
<sequence>MENPHHSIQPDFASNTHAEAHLQLADHGIAEDLIIPTLQALWTLSNNQAKQCWDVRLEQEAQEAHEAQRAAAEEENLCQCALKEEQDLAKQEERKKNKIKFIPVPDISVPTESIVIPSSYALTKLCKVEYCELYYFTNHGLADAKTTTPSFDDEALALTKSDNGIHSFVSLSSVKAKSSLVKDEDLTWEEFSQANFCMINAMHESEWPDEHIWMHVDFWLSIETHEWCHDTSSYNRSSLLTYQVCVRKLWHRTLGTPKVFSLAKFNNDLLKKI</sequence>
<dbReference type="OrthoDB" id="2688210at2759"/>
<evidence type="ECO:0000256" key="1">
    <source>
        <dbReference type="SAM" id="Coils"/>
    </source>
</evidence>
<dbReference type="HOGENOM" id="CLU_052398_0_2_1"/>
<dbReference type="AlphaFoldDB" id="A0A0D0DXI6"/>
<accession>A0A0D0DXI6</accession>
<dbReference type="EMBL" id="KN825430">
    <property type="protein sequence ID" value="KIK91074.1"/>
    <property type="molecule type" value="Genomic_DNA"/>
</dbReference>
<dbReference type="Proteomes" id="UP000054538">
    <property type="component" value="Unassembled WGS sequence"/>
</dbReference>
<proteinExistence type="predicted"/>
<evidence type="ECO:0000313" key="2">
    <source>
        <dbReference type="EMBL" id="KIK91074.1"/>
    </source>
</evidence>
<reference evidence="3" key="2">
    <citation type="submission" date="2015-01" db="EMBL/GenBank/DDBJ databases">
        <title>Evolutionary Origins and Diversification of the Mycorrhizal Mutualists.</title>
        <authorList>
            <consortium name="DOE Joint Genome Institute"/>
            <consortium name="Mycorrhizal Genomics Consortium"/>
            <person name="Kohler A."/>
            <person name="Kuo A."/>
            <person name="Nagy L.G."/>
            <person name="Floudas D."/>
            <person name="Copeland A."/>
            <person name="Barry K.W."/>
            <person name="Cichocki N."/>
            <person name="Veneault-Fourrey C."/>
            <person name="LaButti K."/>
            <person name="Lindquist E.A."/>
            <person name="Lipzen A."/>
            <person name="Lundell T."/>
            <person name="Morin E."/>
            <person name="Murat C."/>
            <person name="Riley R."/>
            <person name="Ohm R."/>
            <person name="Sun H."/>
            <person name="Tunlid A."/>
            <person name="Henrissat B."/>
            <person name="Grigoriev I.V."/>
            <person name="Hibbett D.S."/>
            <person name="Martin F."/>
        </authorList>
    </citation>
    <scope>NUCLEOTIDE SEQUENCE [LARGE SCALE GENOMIC DNA]</scope>
    <source>
        <strain evidence="3">Ve08.2h10</strain>
    </source>
</reference>
<keyword evidence="3" id="KW-1185">Reference proteome</keyword>
<dbReference type="InParanoid" id="A0A0D0DXI6"/>